<dbReference type="RefSeq" id="WP_124947439.1">
    <property type="nucleotide sequence ID" value="NZ_BHVT01000073.1"/>
</dbReference>
<name>A0A4R3YDS3_9PROT</name>
<keyword evidence="2" id="KW-1185">Reference proteome</keyword>
<dbReference type="SUPFAM" id="SSF58104">
    <property type="entry name" value="Methyl-accepting chemotaxis protein (MCP) signaling domain"/>
    <property type="match status" value="1"/>
</dbReference>
<evidence type="ECO:0008006" key="3">
    <source>
        <dbReference type="Google" id="ProtNLM"/>
    </source>
</evidence>
<dbReference type="Gene3D" id="1.10.287.950">
    <property type="entry name" value="Methyl-accepting chemotaxis protein"/>
    <property type="match status" value="1"/>
</dbReference>
<proteinExistence type="predicted"/>
<evidence type="ECO:0000313" key="2">
    <source>
        <dbReference type="Proteomes" id="UP000295367"/>
    </source>
</evidence>
<evidence type="ECO:0000313" key="1">
    <source>
        <dbReference type="EMBL" id="TCV90655.1"/>
    </source>
</evidence>
<accession>A0A4R3YDS3</accession>
<gene>
    <name evidence="1" type="ORF">EDC63_101629</name>
</gene>
<sequence>MQEIQDSKSIVLDGIASAVSKAQEGAAAASHAGEAIDSVAAKAAEVGLVVADVSNVLSEQKHAASEIAQHIERLSAKAESSLAIADNVAEKAQEMNGVVSSVRDTVGHFKLS</sequence>
<reference evidence="1 2" key="1">
    <citation type="submission" date="2019-03" db="EMBL/GenBank/DDBJ databases">
        <title>Genomic Encyclopedia of Type Strains, Phase IV (KMG-IV): sequencing the most valuable type-strain genomes for metagenomic binning, comparative biology and taxonomic classification.</title>
        <authorList>
            <person name="Goeker M."/>
        </authorList>
    </citation>
    <scope>NUCLEOTIDE SEQUENCE [LARGE SCALE GENOMIC DNA]</scope>
    <source>
        <strain evidence="1 2">DSM 100309</strain>
    </source>
</reference>
<dbReference type="AlphaFoldDB" id="A0A4R3YDS3"/>
<organism evidence="1 2">
    <name type="scientific">Sulfurirhabdus autotrophica</name>
    <dbReference type="NCBI Taxonomy" id="1706046"/>
    <lineage>
        <taxon>Bacteria</taxon>
        <taxon>Pseudomonadati</taxon>
        <taxon>Pseudomonadota</taxon>
        <taxon>Betaproteobacteria</taxon>
        <taxon>Nitrosomonadales</taxon>
        <taxon>Sulfuricellaceae</taxon>
        <taxon>Sulfurirhabdus</taxon>
    </lineage>
</organism>
<protein>
    <recommendedName>
        <fullName evidence="3">Methyl-accepting chemotaxis protein</fullName>
    </recommendedName>
</protein>
<comment type="caution">
    <text evidence="1">The sequence shown here is derived from an EMBL/GenBank/DDBJ whole genome shotgun (WGS) entry which is preliminary data.</text>
</comment>
<dbReference type="EMBL" id="SMCO01000001">
    <property type="protein sequence ID" value="TCV90655.1"/>
    <property type="molecule type" value="Genomic_DNA"/>
</dbReference>
<dbReference type="Proteomes" id="UP000295367">
    <property type="component" value="Unassembled WGS sequence"/>
</dbReference>